<evidence type="ECO:0000313" key="6">
    <source>
        <dbReference type="Proteomes" id="UP000609323"/>
    </source>
</evidence>
<keyword evidence="2" id="KW-0547">Nucleotide-binding</keyword>
<dbReference type="InterPro" id="IPR051782">
    <property type="entry name" value="ABC_Transporter_VariousFunc"/>
</dbReference>
<accession>A0ABQ1FVG8</accession>
<dbReference type="Gene3D" id="3.40.50.300">
    <property type="entry name" value="P-loop containing nucleotide triphosphate hydrolases"/>
    <property type="match status" value="1"/>
</dbReference>
<keyword evidence="3" id="KW-0067">ATP-binding</keyword>
<dbReference type="SMART" id="SM00382">
    <property type="entry name" value="AAA"/>
    <property type="match status" value="1"/>
</dbReference>
<feature type="domain" description="ABC transporter" evidence="4">
    <location>
        <begin position="6"/>
        <end position="233"/>
    </location>
</feature>
<evidence type="ECO:0000256" key="3">
    <source>
        <dbReference type="ARBA" id="ARBA00022840"/>
    </source>
</evidence>
<proteinExistence type="predicted"/>
<dbReference type="InterPro" id="IPR027417">
    <property type="entry name" value="P-loop_NTPase"/>
</dbReference>
<organism evidence="5 6">
    <name type="scientific">Paenibacillus physcomitrellae</name>
    <dbReference type="NCBI Taxonomy" id="1619311"/>
    <lineage>
        <taxon>Bacteria</taxon>
        <taxon>Bacillati</taxon>
        <taxon>Bacillota</taxon>
        <taxon>Bacilli</taxon>
        <taxon>Bacillales</taxon>
        <taxon>Paenibacillaceae</taxon>
        <taxon>Paenibacillus</taxon>
    </lineage>
</organism>
<evidence type="ECO:0000313" key="5">
    <source>
        <dbReference type="EMBL" id="GGA31921.1"/>
    </source>
</evidence>
<dbReference type="RefSeq" id="WP_094095176.1">
    <property type="nucleotide sequence ID" value="NZ_BMHF01000004.1"/>
</dbReference>
<dbReference type="InterPro" id="IPR003439">
    <property type="entry name" value="ABC_transporter-like_ATP-bd"/>
</dbReference>
<keyword evidence="6" id="KW-1185">Reference proteome</keyword>
<evidence type="ECO:0000259" key="4">
    <source>
        <dbReference type="PROSITE" id="PS50893"/>
    </source>
</evidence>
<dbReference type="PANTHER" id="PTHR42939:SF3">
    <property type="entry name" value="ABC TRANSPORTER ATP-BINDING COMPONENT"/>
    <property type="match status" value="1"/>
</dbReference>
<dbReference type="Pfam" id="PF00005">
    <property type="entry name" value="ABC_tran"/>
    <property type="match status" value="1"/>
</dbReference>
<name>A0ABQ1FVG8_9BACL</name>
<sequence>MTDLAVKLSGIVKSGRRKTIGPIDLDVPAGHVVAVVGPNGSGKSTLIHLIMKAIQPDGGTMEWFGQQHEQGLPIELKRMIAYVPEIPLYEENQATAEEAGSFRAYWYPDWDGTRFEELLNRFDVPRGIKLSKMSKGERRKFEIAAALACHPKLLLLDEPSSGLDPFAWKEMLSGLRSLLAEEEITVLLCTHIVDEIKRLADYVVLMRDGRSYGMVEKDALQECFQEWWIRGGQAEVKQLGALELEQGPDLMKVLVNSAEAERLAAELPIEVLRRRSIELEEALELWMKGHLPEELKWKRGTL</sequence>
<protein>
    <submittedName>
        <fullName evidence="5">ABC transporter</fullName>
    </submittedName>
</protein>
<dbReference type="InterPro" id="IPR017871">
    <property type="entry name" value="ABC_transporter-like_CS"/>
</dbReference>
<reference evidence="6" key="1">
    <citation type="journal article" date="2019" name="Int. J. Syst. Evol. Microbiol.">
        <title>The Global Catalogue of Microorganisms (GCM) 10K type strain sequencing project: providing services to taxonomists for standard genome sequencing and annotation.</title>
        <authorList>
            <consortium name="The Broad Institute Genomics Platform"/>
            <consortium name="The Broad Institute Genome Sequencing Center for Infectious Disease"/>
            <person name="Wu L."/>
            <person name="Ma J."/>
        </authorList>
    </citation>
    <scope>NUCLEOTIDE SEQUENCE [LARGE SCALE GENOMIC DNA]</scope>
    <source>
        <strain evidence="6">CGMCC 1.15044</strain>
    </source>
</reference>
<evidence type="ECO:0000256" key="1">
    <source>
        <dbReference type="ARBA" id="ARBA00022448"/>
    </source>
</evidence>
<dbReference type="Proteomes" id="UP000609323">
    <property type="component" value="Unassembled WGS sequence"/>
</dbReference>
<keyword evidence="1" id="KW-0813">Transport</keyword>
<dbReference type="EMBL" id="BMHF01000004">
    <property type="protein sequence ID" value="GGA31921.1"/>
    <property type="molecule type" value="Genomic_DNA"/>
</dbReference>
<dbReference type="PROSITE" id="PS50893">
    <property type="entry name" value="ABC_TRANSPORTER_2"/>
    <property type="match status" value="1"/>
</dbReference>
<gene>
    <name evidence="5" type="ORF">GCM10010917_16330</name>
</gene>
<dbReference type="PANTHER" id="PTHR42939">
    <property type="entry name" value="ABC TRANSPORTER ATP-BINDING PROTEIN ALBC-RELATED"/>
    <property type="match status" value="1"/>
</dbReference>
<dbReference type="CDD" id="cd03230">
    <property type="entry name" value="ABC_DR_subfamily_A"/>
    <property type="match status" value="1"/>
</dbReference>
<evidence type="ECO:0000256" key="2">
    <source>
        <dbReference type="ARBA" id="ARBA00022741"/>
    </source>
</evidence>
<dbReference type="PROSITE" id="PS00211">
    <property type="entry name" value="ABC_TRANSPORTER_1"/>
    <property type="match status" value="1"/>
</dbReference>
<dbReference type="SUPFAM" id="SSF52540">
    <property type="entry name" value="P-loop containing nucleoside triphosphate hydrolases"/>
    <property type="match status" value="1"/>
</dbReference>
<comment type="caution">
    <text evidence="5">The sequence shown here is derived from an EMBL/GenBank/DDBJ whole genome shotgun (WGS) entry which is preliminary data.</text>
</comment>
<dbReference type="InterPro" id="IPR003593">
    <property type="entry name" value="AAA+_ATPase"/>
</dbReference>